<evidence type="ECO:0000259" key="2">
    <source>
        <dbReference type="Pfam" id="PF01882"/>
    </source>
</evidence>
<sequence length="369" mass="39916">MITYLLWLGVLALIVTATLLLYRRPPKVDVTRTLPSSIFANQSMELAVRVRVRASLPTRVHLEDAPPRTIVPDATVDFGGLLLGDSEHELRVKLTANRRGVFEWQDVKLAWADPFGLKWRSVTLPVRSVVEVYPRTHGLVLPNLLRPLLSEGNLTRTIGLEDPMSLRGARPYVPGDAPSRISWKLSARSGELMLRELERTASSSLQVHLDLHGNDTYVESAVRLAASLVGEALDLGLPVSVSDASGATETGHTPEALRLALRKLAQAKAETGPQRVPPPKLGSNVVIITGAASDDLVREALGARSGASRVVIVALPEGFYLEPGEKGRPIRSAPPDEIRALERRAGVLAESGVLVFVLRGNQSVLKLGG</sequence>
<dbReference type="Pfam" id="PF01882">
    <property type="entry name" value="DUF58"/>
    <property type="match status" value="1"/>
</dbReference>
<dbReference type="InterPro" id="IPR002881">
    <property type="entry name" value="DUF58"/>
</dbReference>
<dbReference type="RefSeq" id="WP_245900531.1">
    <property type="nucleotide sequence ID" value="NZ_QJSX01000001.1"/>
</dbReference>
<evidence type="ECO:0000313" key="4">
    <source>
        <dbReference type="Proteomes" id="UP000248326"/>
    </source>
</evidence>
<evidence type="ECO:0000256" key="1">
    <source>
        <dbReference type="SAM" id="Phobius"/>
    </source>
</evidence>
<keyword evidence="1" id="KW-1133">Transmembrane helix</keyword>
<name>A0A318SN03_9DEIO</name>
<dbReference type="AlphaFoldDB" id="A0A318SN03"/>
<dbReference type="PANTHER" id="PTHR34351">
    <property type="entry name" value="SLR1927 PROTEIN-RELATED"/>
    <property type="match status" value="1"/>
</dbReference>
<reference evidence="3 4" key="1">
    <citation type="submission" date="2018-06" db="EMBL/GenBank/DDBJ databases">
        <title>Genomic Encyclopedia of Type Strains, Phase IV (KMG-IV): sequencing the most valuable type-strain genomes for metagenomic binning, comparative biology and taxonomic classification.</title>
        <authorList>
            <person name="Goeker M."/>
        </authorList>
    </citation>
    <scope>NUCLEOTIDE SEQUENCE [LARGE SCALE GENOMIC DNA]</scope>
    <source>
        <strain evidence="3 4">DSM 18048</strain>
    </source>
</reference>
<feature type="domain" description="DUF58" evidence="2">
    <location>
        <begin position="169"/>
        <end position="233"/>
    </location>
</feature>
<feature type="transmembrane region" description="Helical" evidence="1">
    <location>
        <begin position="6"/>
        <end position="22"/>
    </location>
</feature>
<dbReference type="EMBL" id="QJSX01000001">
    <property type="protein sequence ID" value="PYE56272.1"/>
    <property type="molecule type" value="Genomic_DNA"/>
</dbReference>
<keyword evidence="4" id="KW-1185">Reference proteome</keyword>
<dbReference type="PANTHER" id="PTHR34351:SF1">
    <property type="entry name" value="SLR1927 PROTEIN"/>
    <property type="match status" value="1"/>
</dbReference>
<gene>
    <name evidence="3" type="ORF">DES52_10176</name>
</gene>
<keyword evidence="1" id="KW-0812">Transmembrane</keyword>
<proteinExistence type="predicted"/>
<accession>A0A318SN03</accession>
<protein>
    <submittedName>
        <fullName evidence="3">Uncharacterized protein (DUF58 family)</fullName>
    </submittedName>
</protein>
<comment type="caution">
    <text evidence="3">The sequence shown here is derived from an EMBL/GenBank/DDBJ whole genome shotgun (WGS) entry which is preliminary data.</text>
</comment>
<dbReference type="Proteomes" id="UP000248326">
    <property type="component" value="Unassembled WGS sequence"/>
</dbReference>
<keyword evidence="1" id="KW-0472">Membrane</keyword>
<organism evidence="3 4">
    <name type="scientific">Deinococcus yavapaiensis KR-236</name>
    <dbReference type="NCBI Taxonomy" id="694435"/>
    <lineage>
        <taxon>Bacteria</taxon>
        <taxon>Thermotogati</taxon>
        <taxon>Deinococcota</taxon>
        <taxon>Deinococci</taxon>
        <taxon>Deinococcales</taxon>
        <taxon>Deinococcaceae</taxon>
        <taxon>Deinococcus</taxon>
    </lineage>
</organism>
<evidence type="ECO:0000313" key="3">
    <source>
        <dbReference type="EMBL" id="PYE56272.1"/>
    </source>
</evidence>